<name>A0ABV6FLT7_9BURK</name>
<keyword evidence="3" id="KW-1029">Fimbrium biogenesis</keyword>
<evidence type="ECO:0000256" key="3">
    <source>
        <dbReference type="ARBA" id="ARBA00022558"/>
    </source>
</evidence>
<proteinExistence type="inferred from homology"/>
<keyword evidence="6" id="KW-0281">Fimbrium</keyword>
<keyword evidence="4" id="KW-0479">Metal-binding</keyword>
<comment type="subcellular location">
    <subcellularLocation>
        <location evidence="1">Fimbrium</location>
    </subcellularLocation>
</comment>
<evidence type="ECO:0000256" key="1">
    <source>
        <dbReference type="ARBA" id="ARBA00004561"/>
    </source>
</evidence>
<evidence type="ECO:0000256" key="4">
    <source>
        <dbReference type="ARBA" id="ARBA00022723"/>
    </source>
</evidence>
<comment type="caution">
    <text evidence="10">The sequence shown here is derived from an EMBL/GenBank/DDBJ whole genome shotgun (WGS) entry which is preliminary data.</text>
</comment>
<dbReference type="Proteomes" id="UP001589773">
    <property type="component" value="Unassembled WGS sequence"/>
</dbReference>
<dbReference type="Pfam" id="PF05567">
    <property type="entry name" value="T4P_PilY1"/>
    <property type="match status" value="1"/>
</dbReference>
<dbReference type="RefSeq" id="WP_379681742.1">
    <property type="nucleotide sequence ID" value="NZ_JBHLWP010000029.1"/>
</dbReference>
<keyword evidence="8" id="KW-0732">Signal</keyword>
<feature type="signal peptide" evidence="8">
    <location>
        <begin position="1"/>
        <end position="32"/>
    </location>
</feature>
<evidence type="ECO:0000256" key="5">
    <source>
        <dbReference type="ARBA" id="ARBA00022837"/>
    </source>
</evidence>
<keyword evidence="5" id="KW-0106">Calcium</keyword>
<evidence type="ECO:0000256" key="7">
    <source>
        <dbReference type="SAM" id="MobiDB-lite"/>
    </source>
</evidence>
<dbReference type="InterPro" id="IPR015943">
    <property type="entry name" value="WD40/YVTN_repeat-like_dom_sf"/>
</dbReference>
<comment type="similarity">
    <text evidence="2">Belongs to the PilY1 family.</text>
</comment>
<dbReference type="InterPro" id="IPR011047">
    <property type="entry name" value="Quinoprotein_ADH-like_sf"/>
</dbReference>
<feature type="chain" id="PRO_5046751545" evidence="8">
    <location>
        <begin position="33"/>
        <end position="1114"/>
    </location>
</feature>
<gene>
    <name evidence="10" type="ORF">ACFFJK_21650</name>
</gene>
<evidence type="ECO:0000313" key="11">
    <source>
        <dbReference type="Proteomes" id="UP001589773"/>
    </source>
</evidence>
<keyword evidence="11" id="KW-1185">Reference proteome</keyword>
<feature type="region of interest" description="Disordered" evidence="7">
    <location>
        <begin position="598"/>
        <end position="619"/>
    </location>
</feature>
<dbReference type="Gene3D" id="2.130.10.10">
    <property type="entry name" value="YVTN repeat-like/Quinoprotein amine dehydrogenase"/>
    <property type="match status" value="1"/>
</dbReference>
<protein>
    <submittedName>
        <fullName evidence="10">Pilus assembly protein</fullName>
    </submittedName>
</protein>
<sequence>MFRSTRITFRRTGALFLALAGATALLSLPAGADDIDIFTGASAGATDNPRILIVLDNTSNWARQSQKWPGGVSQGQSEANAIKRVLSEVDGSISMGLMEFVTGGNANQDGGFIRYAIRPMDATNKAALGNQLTTIYNNINSPDEKRNSNTPYGNLMYDVYNYFAGELSYSPSAVVSSKADGGGYTTPWTRFKSPHTHDNICGKTYVIFIGNPNSSGPSSDTPANTALLNALNNNRNANGALVPVTQLGLPNFSSKSVSTSTTVGTTSACYASPTAAAAALPAFAATCEGYTDGCKIGTAVPSPAGVCTTGNSQYSVVATDTIITNVPTGTYSTDTGPRNADEWARLMHDRGVPIPNSTGTGAIRSNVTTYTIDVYNAQQNGEHTSLMLSMARAGGGKYFAAKNEEAIVDALKEILIEIKAVNTTFASTSLPVNATNRSQNENQVFIGMFRPDPGAKPRWFGNLKRYQLVDNKGSIELGDAAGKLAVNSVTGFVTPCATSYWSSDSGTYWSGMGLTPDPAGDCTTSGFNKYSDAPDGPFVEKGAAAQILRQGNAPAGTTTSHAVNRTVLTHVPGIGLTPLTAANSGMDSTLLRFVRGEDTENEKGSGASSTTRPSIHGDVIHSRPLPVNYGSAKGGVTVFYGANDGTFRALDAATGVERWAFVAPEFFPRLSRLKSNTPLVAYPGMPDVDPAPTRKDYFFDGSTGVYQNADSSAVWIYPTMRRGGRMIYALDVSNPANPQFKWKAGCPNLDNDTGCTPGMAGIGQTWSTPAVAFIKGHEGGKKPVLVVGGGYDRCEDDDTRAPNCSATKGGVVYVLDAFTGAILRSFPTERAVAADIAMVDIDNDAMPDHAYAADTGGNLYRLDFVNNGRVAQPSGSWTQRKVAQTGSAGRKFLFAPALLASQGQVYVAIGSGDREHPLEAHYPYKVVTNRFYVYKDNLSSPQDAKAVDLDQLANYTAGNFNTCANTAVYPNSSLQGWFMDLNQYGRGEQTVTSALIAGGMVTFSTNRPIPALAGTCSTTLGEARGYWVNLLNGSGAIGVAGTCGGDRSSPFVGGGLPPSPVLATGVPVDGKATTVVIGAVQKDKGASVPIAPQKIRPAISSKRKRSYSYTSGAD</sequence>
<evidence type="ECO:0000256" key="6">
    <source>
        <dbReference type="ARBA" id="ARBA00023263"/>
    </source>
</evidence>
<organism evidence="10 11">
    <name type="scientific">Massilia consociata</name>
    <dbReference type="NCBI Taxonomy" id="760117"/>
    <lineage>
        <taxon>Bacteria</taxon>
        <taxon>Pseudomonadati</taxon>
        <taxon>Pseudomonadota</taxon>
        <taxon>Betaproteobacteria</taxon>
        <taxon>Burkholderiales</taxon>
        <taxon>Oxalobacteraceae</taxon>
        <taxon>Telluria group</taxon>
        <taxon>Massilia</taxon>
    </lineage>
</organism>
<dbReference type="EMBL" id="JBHLWP010000029">
    <property type="protein sequence ID" value="MFC0254498.1"/>
    <property type="molecule type" value="Genomic_DNA"/>
</dbReference>
<dbReference type="SUPFAM" id="SSF50998">
    <property type="entry name" value="Quinoprotein alcohol dehydrogenase-like"/>
    <property type="match status" value="1"/>
</dbReference>
<evidence type="ECO:0000313" key="10">
    <source>
        <dbReference type="EMBL" id="MFC0254498.1"/>
    </source>
</evidence>
<evidence type="ECO:0000256" key="8">
    <source>
        <dbReference type="SAM" id="SignalP"/>
    </source>
</evidence>
<evidence type="ECO:0000259" key="9">
    <source>
        <dbReference type="Pfam" id="PF05567"/>
    </source>
</evidence>
<evidence type="ECO:0000256" key="2">
    <source>
        <dbReference type="ARBA" id="ARBA00008387"/>
    </source>
</evidence>
<accession>A0ABV6FLT7</accession>
<reference evidence="10 11" key="1">
    <citation type="submission" date="2024-09" db="EMBL/GenBank/DDBJ databases">
        <authorList>
            <person name="Sun Q."/>
            <person name="Mori K."/>
        </authorList>
    </citation>
    <scope>NUCLEOTIDE SEQUENCE [LARGE SCALE GENOMIC DNA]</scope>
    <source>
        <strain evidence="10 11">CCM 7792</strain>
    </source>
</reference>
<feature type="domain" description="PilY1 beta-propeller" evidence="9">
    <location>
        <begin position="697"/>
        <end position="872"/>
    </location>
</feature>
<dbReference type="InterPro" id="IPR008707">
    <property type="entry name" value="B-propeller_PilY1"/>
</dbReference>